<dbReference type="EMBL" id="LAZR01000420">
    <property type="protein sequence ID" value="KKN69694.1"/>
    <property type="molecule type" value="Genomic_DNA"/>
</dbReference>
<proteinExistence type="predicted"/>
<name>A0A0F9SS48_9ZZZZ</name>
<reference evidence="1" key="1">
    <citation type="journal article" date="2015" name="Nature">
        <title>Complex archaea that bridge the gap between prokaryotes and eukaryotes.</title>
        <authorList>
            <person name="Spang A."/>
            <person name="Saw J.H."/>
            <person name="Jorgensen S.L."/>
            <person name="Zaremba-Niedzwiedzka K."/>
            <person name="Martijn J."/>
            <person name="Lind A.E."/>
            <person name="van Eijk R."/>
            <person name="Schleper C."/>
            <person name="Guy L."/>
            <person name="Ettema T.J."/>
        </authorList>
    </citation>
    <scope>NUCLEOTIDE SEQUENCE</scope>
</reference>
<organism evidence="1">
    <name type="scientific">marine sediment metagenome</name>
    <dbReference type="NCBI Taxonomy" id="412755"/>
    <lineage>
        <taxon>unclassified sequences</taxon>
        <taxon>metagenomes</taxon>
        <taxon>ecological metagenomes</taxon>
    </lineage>
</organism>
<comment type="caution">
    <text evidence="1">The sequence shown here is derived from an EMBL/GenBank/DDBJ whole genome shotgun (WGS) entry which is preliminary data.</text>
</comment>
<gene>
    <name evidence="1" type="ORF">LCGC14_0437940</name>
</gene>
<accession>A0A0F9SS48</accession>
<dbReference type="AlphaFoldDB" id="A0A0F9SS48"/>
<evidence type="ECO:0000313" key="1">
    <source>
        <dbReference type="EMBL" id="KKN69694.1"/>
    </source>
</evidence>
<sequence length="65" mass="7314">MQNPSPVNLMTPEESRALGWQAESRDADGHLATQHAPFEDDASIAEYVREETERGMTVTIWPKSK</sequence>
<protein>
    <submittedName>
        <fullName evidence="1">Uncharacterized protein</fullName>
    </submittedName>
</protein>